<dbReference type="SUPFAM" id="SSF47616">
    <property type="entry name" value="GST C-terminal domain-like"/>
    <property type="match status" value="1"/>
</dbReference>
<dbReference type="Proteomes" id="UP000887540">
    <property type="component" value="Unplaced"/>
</dbReference>
<name>A0A914C888_9BILA</name>
<reference evidence="4" key="1">
    <citation type="submission" date="2022-11" db="UniProtKB">
        <authorList>
            <consortium name="WormBaseParasite"/>
        </authorList>
    </citation>
    <scope>IDENTIFICATION</scope>
</reference>
<dbReference type="Pfam" id="PF14497">
    <property type="entry name" value="GST_C_3"/>
    <property type="match status" value="1"/>
</dbReference>
<dbReference type="GO" id="GO:0006749">
    <property type="term" value="P:glutathione metabolic process"/>
    <property type="evidence" value="ECO:0007669"/>
    <property type="project" value="TreeGrafter"/>
</dbReference>
<dbReference type="SFLD" id="SFLDG01205">
    <property type="entry name" value="AMPS.1"/>
    <property type="match status" value="1"/>
</dbReference>
<proteinExistence type="predicted"/>
<feature type="domain" description="GST C-terminal" evidence="2">
    <location>
        <begin position="95"/>
        <end position="220"/>
    </location>
</feature>
<dbReference type="InterPro" id="IPR010987">
    <property type="entry name" value="Glutathione-S-Trfase_C-like"/>
</dbReference>
<dbReference type="InterPro" id="IPR040079">
    <property type="entry name" value="Glutathione_S-Trfase"/>
</dbReference>
<dbReference type="WBParaSite" id="ACRNAN_Path_56.g210.t1">
    <property type="protein sequence ID" value="ACRNAN_Path_56.g210.t1"/>
    <property type="gene ID" value="ACRNAN_Path_56.g210"/>
</dbReference>
<dbReference type="Pfam" id="PF02798">
    <property type="entry name" value="GST_N"/>
    <property type="match status" value="1"/>
</dbReference>
<keyword evidence="3" id="KW-1185">Reference proteome</keyword>
<dbReference type="PANTHER" id="PTHR11571">
    <property type="entry name" value="GLUTATHIONE S-TRANSFERASE"/>
    <property type="match status" value="1"/>
</dbReference>
<dbReference type="PANTHER" id="PTHR11571:SF150">
    <property type="entry name" value="GLUTATHIONE S-TRANSFERASE"/>
    <property type="match status" value="1"/>
</dbReference>
<organism evidence="3 4">
    <name type="scientific">Acrobeloides nanus</name>
    <dbReference type="NCBI Taxonomy" id="290746"/>
    <lineage>
        <taxon>Eukaryota</taxon>
        <taxon>Metazoa</taxon>
        <taxon>Ecdysozoa</taxon>
        <taxon>Nematoda</taxon>
        <taxon>Chromadorea</taxon>
        <taxon>Rhabditida</taxon>
        <taxon>Tylenchina</taxon>
        <taxon>Cephalobomorpha</taxon>
        <taxon>Cephaloboidea</taxon>
        <taxon>Cephalobidae</taxon>
        <taxon>Acrobeloides</taxon>
    </lineage>
</organism>
<dbReference type="InterPro" id="IPR036249">
    <property type="entry name" value="Thioredoxin-like_sf"/>
</dbReference>
<sequence length="220" mass="25456">MPEGHKKHRYKLVYFQGKGRGEPIRLIFHHFGVDFDDIRLSQEEWQAHKQLKIAPMDQLPYLVVDDEKLVLCQSMTIARYLAKSFGRSQGFAGKGITEAALSDMYADGVNDIITSYLYNVMFIKDDAAKKKASKEFYKTKYTNFLDTYQEALKNNSSKHENSGHFLVGKQLTYADFVFACALHTCDEVMPKSLKNHSLLNDYLTYIKNLPTIKDYIEKNW</sequence>
<dbReference type="InterPro" id="IPR004045">
    <property type="entry name" value="Glutathione_S-Trfase_N"/>
</dbReference>
<dbReference type="PROSITE" id="PS50404">
    <property type="entry name" value="GST_NTER"/>
    <property type="match status" value="1"/>
</dbReference>
<evidence type="ECO:0000313" key="4">
    <source>
        <dbReference type="WBParaSite" id="ACRNAN_Path_56.g210.t1"/>
    </source>
</evidence>
<dbReference type="AlphaFoldDB" id="A0A914C888"/>
<evidence type="ECO:0000259" key="1">
    <source>
        <dbReference type="PROSITE" id="PS50404"/>
    </source>
</evidence>
<dbReference type="CDD" id="cd03192">
    <property type="entry name" value="GST_C_Sigma_like"/>
    <property type="match status" value="1"/>
</dbReference>
<dbReference type="Gene3D" id="1.20.1050.10">
    <property type="match status" value="1"/>
</dbReference>
<protein>
    <submittedName>
        <fullName evidence="4">Uncharacterized protein</fullName>
    </submittedName>
</protein>
<evidence type="ECO:0000259" key="2">
    <source>
        <dbReference type="PROSITE" id="PS50405"/>
    </source>
</evidence>
<dbReference type="Gene3D" id="3.40.30.10">
    <property type="entry name" value="Glutaredoxin"/>
    <property type="match status" value="1"/>
</dbReference>
<feature type="domain" description="GST N-terminal" evidence="1">
    <location>
        <begin position="8"/>
        <end position="89"/>
    </location>
</feature>
<dbReference type="SFLD" id="SFLDG00363">
    <property type="entry name" value="AMPS_(cytGST):_Alpha-__Mu-__Pi"/>
    <property type="match status" value="1"/>
</dbReference>
<dbReference type="InterPro" id="IPR050213">
    <property type="entry name" value="GST_superfamily"/>
</dbReference>
<evidence type="ECO:0000313" key="3">
    <source>
        <dbReference type="Proteomes" id="UP000887540"/>
    </source>
</evidence>
<dbReference type="InterPro" id="IPR004046">
    <property type="entry name" value="GST_C"/>
</dbReference>
<dbReference type="CDD" id="cd03039">
    <property type="entry name" value="GST_N_Sigma_like"/>
    <property type="match status" value="1"/>
</dbReference>
<dbReference type="SFLD" id="SFLDS00019">
    <property type="entry name" value="Glutathione_Transferase_(cytos"/>
    <property type="match status" value="1"/>
</dbReference>
<dbReference type="GO" id="GO:0004364">
    <property type="term" value="F:glutathione transferase activity"/>
    <property type="evidence" value="ECO:0007669"/>
    <property type="project" value="TreeGrafter"/>
</dbReference>
<dbReference type="InterPro" id="IPR036282">
    <property type="entry name" value="Glutathione-S-Trfase_C_sf"/>
</dbReference>
<dbReference type="SUPFAM" id="SSF52833">
    <property type="entry name" value="Thioredoxin-like"/>
    <property type="match status" value="1"/>
</dbReference>
<accession>A0A914C888</accession>
<dbReference type="PROSITE" id="PS50405">
    <property type="entry name" value="GST_CTER"/>
    <property type="match status" value="1"/>
</dbReference>